<evidence type="ECO:0000313" key="2">
    <source>
        <dbReference type="Proteomes" id="UP001209878"/>
    </source>
</evidence>
<organism evidence="1 2">
    <name type="scientific">Ridgeia piscesae</name>
    <name type="common">Tubeworm</name>
    <dbReference type="NCBI Taxonomy" id="27915"/>
    <lineage>
        <taxon>Eukaryota</taxon>
        <taxon>Metazoa</taxon>
        <taxon>Spiralia</taxon>
        <taxon>Lophotrochozoa</taxon>
        <taxon>Annelida</taxon>
        <taxon>Polychaeta</taxon>
        <taxon>Sedentaria</taxon>
        <taxon>Canalipalpata</taxon>
        <taxon>Sabellida</taxon>
        <taxon>Siboglinidae</taxon>
        <taxon>Ridgeia</taxon>
    </lineage>
</organism>
<dbReference type="InterPro" id="IPR036465">
    <property type="entry name" value="vWFA_dom_sf"/>
</dbReference>
<proteinExistence type="predicted"/>
<dbReference type="AlphaFoldDB" id="A0AAD9NT68"/>
<protein>
    <recommendedName>
        <fullName evidence="3">VWFA domain-containing protein</fullName>
    </recommendedName>
</protein>
<evidence type="ECO:0000313" key="1">
    <source>
        <dbReference type="EMBL" id="KAK2181912.1"/>
    </source>
</evidence>
<gene>
    <name evidence="1" type="ORF">NP493_376g00014</name>
</gene>
<dbReference type="Gene3D" id="3.40.50.410">
    <property type="entry name" value="von Willebrand factor, type A domain"/>
    <property type="match status" value="1"/>
</dbReference>
<dbReference type="PANTHER" id="PTHR47824:SF3">
    <property type="entry name" value="UBIQUITIN-LIKE DOMAIN-CONTAINING PROTEIN"/>
    <property type="match status" value="1"/>
</dbReference>
<sequence>MEAGDGERIETDGAVVECAKAPAKQRVVQLNPIPGEITDELTSQTLNAGQGNDCQDDLKPCIRGTSKKGGAHVNSGPLDVVFSFDTTLSMIGVIERVRRDIEMITTRLFNNIPDLRLAVFAHGDYDSPNYIIKCLDFTNKAEDVNKVGGSGILCTHAPYKRFPFHCDETVNGL</sequence>
<comment type="caution">
    <text evidence="1">The sequence shown here is derived from an EMBL/GenBank/DDBJ whole genome shotgun (WGS) entry which is preliminary data.</text>
</comment>
<dbReference type="PANTHER" id="PTHR47824">
    <property type="entry name" value="UBIQUITIN-LIKE DOMAIN-CONTAINING PROTEIN"/>
    <property type="match status" value="1"/>
</dbReference>
<dbReference type="EMBL" id="JAODUO010000374">
    <property type="protein sequence ID" value="KAK2181912.1"/>
    <property type="molecule type" value="Genomic_DNA"/>
</dbReference>
<keyword evidence="2" id="KW-1185">Reference proteome</keyword>
<reference evidence="1" key="1">
    <citation type="journal article" date="2023" name="Mol. Biol. Evol.">
        <title>Third-Generation Sequencing Reveals the Adaptive Role of the Epigenome in Three Deep-Sea Polychaetes.</title>
        <authorList>
            <person name="Perez M."/>
            <person name="Aroh O."/>
            <person name="Sun Y."/>
            <person name="Lan Y."/>
            <person name="Juniper S.K."/>
            <person name="Young C.R."/>
            <person name="Angers B."/>
            <person name="Qian P.Y."/>
        </authorList>
    </citation>
    <scope>NUCLEOTIDE SEQUENCE</scope>
    <source>
        <strain evidence="1">R07B-5</strain>
    </source>
</reference>
<accession>A0AAD9NT68</accession>
<name>A0AAD9NT68_RIDPI</name>
<evidence type="ECO:0008006" key="3">
    <source>
        <dbReference type="Google" id="ProtNLM"/>
    </source>
</evidence>
<dbReference type="Proteomes" id="UP001209878">
    <property type="component" value="Unassembled WGS sequence"/>
</dbReference>